<keyword evidence="4" id="KW-1185">Reference proteome</keyword>
<feature type="region of interest" description="Disordered" evidence="1">
    <location>
        <begin position="158"/>
        <end position="185"/>
    </location>
</feature>
<proteinExistence type="predicted"/>
<gene>
    <name evidence="3" type="ORF">DY245_05680</name>
</gene>
<dbReference type="InterPro" id="IPR053144">
    <property type="entry name" value="Acetyltransferase_Butenolide"/>
</dbReference>
<dbReference type="InterPro" id="IPR000182">
    <property type="entry name" value="GNAT_dom"/>
</dbReference>
<dbReference type="PROSITE" id="PS51186">
    <property type="entry name" value="GNAT"/>
    <property type="match status" value="1"/>
</dbReference>
<organism evidence="3 4">
    <name type="scientific">Streptomyces inhibens</name>
    <dbReference type="NCBI Taxonomy" id="2293571"/>
    <lineage>
        <taxon>Bacteria</taxon>
        <taxon>Bacillati</taxon>
        <taxon>Actinomycetota</taxon>
        <taxon>Actinomycetes</taxon>
        <taxon>Kitasatosporales</taxon>
        <taxon>Streptomycetaceae</taxon>
        <taxon>Streptomyces</taxon>
    </lineage>
</organism>
<comment type="caution">
    <text evidence="3">The sequence shown here is derived from an EMBL/GenBank/DDBJ whole genome shotgun (WGS) entry which is preliminary data.</text>
</comment>
<dbReference type="InterPro" id="IPR016181">
    <property type="entry name" value="Acyl_CoA_acyltransferase"/>
</dbReference>
<dbReference type="OrthoDB" id="3216107at2"/>
<keyword evidence="3" id="KW-0808">Transferase</keyword>
<sequence length="185" mass="20225">MIDNYEFSGDPARLDAALVHRWLSTDAYWALGRTRAQQDRAIAGSLNFGAYDTVTGAQVAYARVITDRVTFAWLCDVYVAREVRGKGIGRALVAAVRDHLAPYDLRRILLATSDAHGVYENVGFQPLENPGQWWPTAASSARSPAPCPDDAVPIRLRAPYGSATHPATRTSPDARCTARKPKGRS</sequence>
<protein>
    <submittedName>
        <fullName evidence="3">N-acetyltransferase</fullName>
    </submittedName>
</protein>
<dbReference type="PANTHER" id="PTHR43233:SF1">
    <property type="entry name" value="FAMILY N-ACETYLTRANSFERASE, PUTATIVE (AFU_ORTHOLOGUE AFUA_6G03350)-RELATED"/>
    <property type="match status" value="1"/>
</dbReference>
<feature type="domain" description="N-acetyltransferase" evidence="2">
    <location>
        <begin position="1"/>
        <end position="159"/>
    </location>
</feature>
<dbReference type="GO" id="GO:0016747">
    <property type="term" value="F:acyltransferase activity, transferring groups other than amino-acyl groups"/>
    <property type="evidence" value="ECO:0007669"/>
    <property type="project" value="InterPro"/>
</dbReference>
<dbReference type="Pfam" id="PF00583">
    <property type="entry name" value="Acetyltransf_1"/>
    <property type="match status" value="1"/>
</dbReference>
<name>A0A371Q954_STRIH</name>
<evidence type="ECO:0000313" key="4">
    <source>
        <dbReference type="Proteomes" id="UP000262477"/>
    </source>
</evidence>
<reference evidence="3 4" key="1">
    <citation type="submission" date="2018-08" db="EMBL/GenBank/DDBJ databases">
        <title>Streptomyces NEAU-D10 sp. nov., a novel Actinomycete isolated from soil.</title>
        <authorList>
            <person name="Jin L."/>
        </authorList>
    </citation>
    <scope>NUCLEOTIDE SEQUENCE [LARGE SCALE GENOMIC DNA]</scope>
    <source>
        <strain evidence="3 4">NEAU-D10</strain>
    </source>
</reference>
<evidence type="ECO:0000256" key="1">
    <source>
        <dbReference type="SAM" id="MobiDB-lite"/>
    </source>
</evidence>
<dbReference type="EMBL" id="QUAC01000035">
    <property type="protein sequence ID" value="REK91221.1"/>
    <property type="molecule type" value="Genomic_DNA"/>
</dbReference>
<dbReference type="CDD" id="cd04301">
    <property type="entry name" value="NAT_SF"/>
    <property type="match status" value="1"/>
</dbReference>
<evidence type="ECO:0000259" key="2">
    <source>
        <dbReference type="PROSITE" id="PS51186"/>
    </source>
</evidence>
<dbReference type="Proteomes" id="UP000262477">
    <property type="component" value="Unassembled WGS sequence"/>
</dbReference>
<dbReference type="PANTHER" id="PTHR43233">
    <property type="entry name" value="FAMILY N-ACETYLTRANSFERASE, PUTATIVE (AFU_ORTHOLOGUE AFUA_6G03350)-RELATED"/>
    <property type="match status" value="1"/>
</dbReference>
<dbReference type="SUPFAM" id="SSF55729">
    <property type="entry name" value="Acyl-CoA N-acyltransferases (Nat)"/>
    <property type="match status" value="1"/>
</dbReference>
<dbReference type="Gene3D" id="3.40.630.30">
    <property type="match status" value="1"/>
</dbReference>
<accession>A0A371Q954</accession>
<dbReference type="AlphaFoldDB" id="A0A371Q954"/>
<evidence type="ECO:0000313" key="3">
    <source>
        <dbReference type="EMBL" id="REK91221.1"/>
    </source>
</evidence>